<accession>A0A7M4DUV5</accession>
<dbReference type="AlphaFoldDB" id="A0A7M4DUV5"/>
<evidence type="ECO:0000313" key="2">
    <source>
        <dbReference type="Ensembl" id="ENSCPRP00005000174.1"/>
    </source>
</evidence>
<protein>
    <recommendedName>
        <fullName evidence="4">Src homology 2 domain containing transforming protein D</fullName>
    </recommendedName>
</protein>
<proteinExistence type="predicted"/>
<dbReference type="Proteomes" id="UP000594220">
    <property type="component" value="Unplaced"/>
</dbReference>
<reference evidence="2" key="2">
    <citation type="submission" date="2025-09" db="UniProtKB">
        <authorList>
            <consortium name="Ensembl"/>
        </authorList>
    </citation>
    <scope>IDENTIFICATION</scope>
</reference>
<evidence type="ECO:0000256" key="1">
    <source>
        <dbReference type="SAM" id="MobiDB-lite"/>
    </source>
</evidence>
<organism evidence="2 3">
    <name type="scientific">Crocodylus porosus</name>
    <name type="common">Saltwater crocodile</name>
    <name type="synonym">Estuarine crocodile</name>
    <dbReference type="NCBI Taxonomy" id="8502"/>
    <lineage>
        <taxon>Eukaryota</taxon>
        <taxon>Metazoa</taxon>
        <taxon>Chordata</taxon>
        <taxon>Craniata</taxon>
        <taxon>Vertebrata</taxon>
        <taxon>Euteleostomi</taxon>
        <taxon>Archelosauria</taxon>
        <taxon>Archosauria</taxon>
        <taxon>Crocodylia</taxon>
        <taxon>Longirostres</taxon>
        <taxon>Crocodylidae</taxon>
        <taxon>Crocodylus</taxon>
    </lineage>
</organism>
<feature type="region of interest" description="Disordered" evidence="1">
    <location>
        <begin position="20"/>
        <end position="125"/>
    </location>
</feature>
<reference evidence="2" key="1">
    <citation type="submission" date="2025-08" db="UniProtKB">
        <authorList>
            <consortium name="Ensembl"/>
        </authorList>
    </citation>
    <scope>IDENTIFICATION</scope>
</reference>
<evidence type="ECO:0008006" key="4">
    <source>
        <dbReference type="Google" id="ProtNLM"/>
    </source>
</evidence>
<name>A0A7M4DUV5_CROPO</name>
<feature type="compositionally biased region" description="Pro residues" evidence="1">
    <location>
        <begin position="112"/>
        <end position="123"/>
    </location>
</feature>
<keyword evidence="3" id="KW-1185">Reference proteome</keyword>
<evidence type="ECO:0000313" key="3">
    <source>
        <dbReference type="Proteomes" id="UP000594220"/>
    </source>
</evidence>
<dbReference type="Ensembl" id="ENSCPRT00005000226.1">
    <property type="protein sequence ID" value="ENSCPRP00005000174.1"/>
    <property type="gene ID" value="ENSCPRG00005000176.1"/>
</dbReference>
<sequence length="195" mass="21333">MINVTFTASTDELRKWDYLSFGSRRPPPQPPTPDYSGGDILEAYRAQKSLDFEDPYEEGGSAEPGPGGPLMYSPDGRAIPRGGHKSGRLPYTLGEPRRAGPASRLATHHPLPCAPHPPHPPLLHPGSAQADLPWTLLQLFLPDVAVSCYQVSSQPSLFQAEEFQVPQPFLVWLAMQVSNHTSGPSLDLQFLPRSC</sequence>